<evidence type="ECO:0000313" key="2">
    <source>
        <dbReference type="EMBL" id="MBC8529758.1"/>
    </source>
</evidence>
<dbReference type="RefSeq" id="WP_249285574.1">
    <property type="nucleotide sequence ID" value="NZ_JACRSO010000004.1"/>
</dbReference>
<keyword evidence="1" id="KW-0472">Membrane</keyword>
<feature type="transmembrane region" description="Helical" evidence="1">
    <location>
        <begin position="128"/>
        <end position="148"/>
    </location>
</feature>
<keyword evidence="1" id="KW-0812">Transmembrane</keyword>
<dbReference type="Proteomes" id="UP000654279">
    <property type="component" value="Unassembled WGS sequence"/>
</dbReference>
<keyword evidence="3" id="KW-1185">Reference proteome</keyword>
<organism evidence="2 3">
    <name type="scientific">Luoshenia tenuis</name>
    <dbReference type="NCBI Taxonomy" id="2763654"/>
    <lineage>
        <taxon>Bacteria</taxon>
        <taxon>Bacillati</taxon>
        <taxon>Bacillota</taxon>
        <taxon>Clostridia</taxon>
        <taxon>Christensenellales</taxon>
        <taxon>Christensenellaceae</taxon>
        <taxon>Luoshenia</taxon>
    </lineage>
</organism>
<dbReference type="AlphaFoldDB" id="A0A926HN25"/>
<feature type="transmembrane region" description="Helical" evidence="1">
    <location>
        <begin position="104"/>
        <end position="122"/>
    </location>
</feature>
<gene>
    <name evidence="2" type="ORF">H8699_09990</name>
</gene>
<evidence type="ECO:0000256" key="1">
    <source>
        <dbReference type="SAM" id="Phobius"/>
    </source>
</evidence>
<keyword evidence="1" id="KW-1133">Transmembrane helix</keyword>
<feature type="transmembrane region" description="Helical" evidence="1">
    <location>
        <begin position="51"/>
        <end position="68"/>
    </location>
</feature>
<protein>
    <submittedName>
        <fullName evidence="2">Uncharacterized protein</fullName>
    </submittedName>
</protein>
<sequence length="151" mass="16892">MKRFKALTYVQQIQWRIRLLWAAVALMLGYMVLVGETGGGDSRVMTGFADAASRVIFFGGLIYIFVCIHRNKRLLRDRQARRAQALERRDERKCYLHDKSGGRVMDILLVALLAITLTAALYDMTAFYTAAAILALAAGLKGAAYCVARWA</sequence>
<feature type="transmembrane region" description="Helical" evidence="1">
    <location>
        <begin position="20"/>
        <end position="39"/>
    </location>
</feature>
<name>A0A926HN25_9FIRM</name>
<proteinExistence type="predicted"/>
<reference evidence="2" key="1">
    <citation type="submission" date="2020-08" db="EMBL/GenBank/DDBJ databases">
        <title>Genome public.</title>
        <authorList>
            <person name="Liu C."/>
            <person name="Sun Q."/>
        </authorList>
    </citation>
    <scope>NUCLEOTIDE SEQUENCE</scope>
    <source>
        <strain evidence="2">NSJ-44</strain>
    </source>
</reference>
<evidence type="ECO:0000313" key="3">
    <source>
        <dbReference type="Proteomes" id="UP000654279"/>
    </source>
</evidence>
<accession>A0A926HN25</accession>
<dbReference type="EMBL" id="JACRSO010000004">
    <property type="protein sequence ID" value="MBC8529758.1"/>
    <property type="molecule type" value="Genomic_DNA"/>
</dbReference>
<comment type="caution">
    <text evidence="2">The sequence shown here is derived from an EMBL/GenBank/DDBJ whole genome shotgun (WGS) entry which is preliminary data.</text>
</comment>